<evidence type="ECO:0008006" key="4">
    <source>
        <dbReference type="Google" id="ProtNLM"/>
    </source>
</evidence>
<dbReference type="STRING" id="1891671.SAMN06295885_1230"/>
<reference evidence="3" key="1">
    <citation type="submission" date="2017-04" db="EMBL/GenBank/DDBJ databases">
        <authorList>
            <person name="Varghese N."/>
            <person name="Submissions S."/>
        </authorList>
    </citation>
    <scope>NUCLEOTIDE SEQUENCE [LARGE SCALE GENOMIC DNA]</scope>
    <source>
        <strain evidence="3">VKM Ac-2121</strain>
    </source>
</reference>
<evidence type="ECO:0000256" key="1">
    <source>
        <dbReference type="SAM" id="MobiDB-lite"/>
    </source>
</evidence>
<name>A0A1X7NF46_9MICO</name>
<proteinExistence type="predicted"/>
<evidence type="ECO:0000313" key="2">
    <source>
        <dbReference type="EMBL" id="SMH36310.1"/>
    </source>
</evidence>
<organism evidence="2 3">
    <name type="scientific">Rathayibacter oskolensis</name>
    <dbReference type="NCBI Taxonomy" id="1891671"/>
    <lineage>
        <taxon>Bacteria</taxon>
        <taxon>Bacillati</taxon>
        <taxon>Actinomycetota</taxon>
        <taxon>Actinomycetes</taxon>
        <taxon>Micrococcales</taxon>
        <taxon>Microbacteriaceae</taxon>
        <taxon>Rathayibacter</taxon>
    </lineage>
</organism>
<dbReference type="RefSeq" id="WP_425298474.1">
    <property type="nucleotide sequence ID" value="NZ_FXBM01000001.1"/>
</dbReference>
<feature type="region of interest" description="Disordered" evidence="1">
    <location>
        <begin position="142"/>
        <end position="199"/>
    </location>
</feature>
<dbReference type="InterPro" id="IPR003772">
    <property type="entry name" value="YceD"/>
</dbReference>
<dbReference type="Proteomes" id="UP000193711">
    <property type="component" value="Unassembled WGS sequence"/>
</dbReference>
<evidence type="ECO:0000313" key="3">
    <source>
        <dbReference type="Proteomes" id="UP000193711"/>
    </source>
</evidence>
<accession>A0A1X7NF46</accession>
<feature type="compositionally biased region" description="Low complexity" evidence="1">
    <location>
        <begin position="179"/>
        <end position="189"/>
    </location>
</feature>
<sequence length="199" mass="21217">MTTFKKTPFTVNVRDLLGRPGEMREHRLDLDAPEQFGEGIVALRKGAALDLDVRLESVHEGILASVEVSAEAVGECSRCLIDISLPVEVEFQELFAYSSDEAFDYEVHDDHVDLEPLVRDAVVLSLPFQPVCRPDCPGLDPVTGERLAESSAPEPEAPRDSRWAALAGLGDAGTGGATAPGASADSGAGTNARTETDQD</sequence>
<dbReference type="AlphaFoldDB" id="A0A1X7NF46"/>
<protein>
    <recommendedName>
        <fullName evidence="4">DUF177 domain-containing protein</fullName>
    </recommendedName>
</protein>
<dbReference type="Pfam" id="PF02620">
    <property type="entry name" value="YceD"/>
    <property type="match status" value="1"/>
</dbReference>
<gene>
    <name evidence="2" type="ORF">SAMN06295885_1230</name>
</gene>
<dbReference type="EMBL" id="FXBM01000001">
    <property type="protein sequence ID" value="SMH36310.1"/>
    <property type="molecule type" value="Genomic_DNA"/>
</dbReference>
<keyword evidence="3" id="KW-1185">Reference proteome</keyword>